<evidence type="ECO:0000256" key="17">
    <source>
        <dbReference type="ARBA" id="ARBA00022932"/>
    </source>
</evidence>
<gene>
    <name evidence="25" type="ORF">O181_108433</name>
</gene>
<dbReference type="GO" id="GO:0004519">
    <property type="term" value="F:endonuclease activity"/>
    <property type="evidence" value="ECO:0007669"/>
    <property type="project" value="UniProtKB-KW"/>
</dbReference>
<comment type="caution">
    <text evidence="25">The sequence shown here is derived from an EMBL/GenBank/DDBJ whole genome shotgun (WGS) entry which is preliminary data.</text>
</comment>
<dbReference type="InterPro" id="IPR001995">
    <property type="entry name" value="Peptidase_A2_cat"/>
</dbReference>
<evidence type="ECO:0000256" key="14">
    <source>
        <dbReference type="ARBA" id="ARBA00022884"/>
    </source>
</evidence>
<dbReference type="InterPro" id="IPR012337">
    <property type="entry name" value="RNaseH-like_sf"/>
</dbReference>
<keyword evidence="9" id="KW-0547">Nucleotide-binding</keyword>
<dbReference type="PANTHER" id="PTHR42648:SF11">
    <property type="entry name" value="TRANSPOSON TY4-P GAG-POL POLYPROTEIN"/>
    <property type="match status" value="1"/>
</dbReference>
<dbReference type="GO" id="GO:0015074">
    <property type="term" value="P:DNA integration"/>
    <property type="evidence" value="ECO:0007669"/>
    <property type="project" value="UniProtKB-KW"/>
</dbReference>
<evidence type="ECO:0000313" key="25">
    <source>
        <dbReference type="EMBL" id="MBW0568718.1"/>
    </source>
</evidence>
<keyword evidence="14" id="KW-0694">RNA-binding</keyword>
<keyword evidence="8" id="KW-0479">Metal-binding</keyword>
<dbReference type="GO" id="GO:0003723">
    <property type="term" value="F:RNA binding"/>
    <property type="evidence" value="ECO:0007669"/>
    <property type="project" value="UniProtKB-KW"/>
</dbReference>
<dbReference type="PROSITE" id="PS50994">
    <property type="entry name" value="INTEGRASE"/>
    <property type="match status" value="1"/>
</dbReference>
<keyword evidence="11" id="KW-0378">Hydrolase</keyword>
<evidence type="ECO:0000256" key="7">
    <source>
        <dbReference type="ARBA" id="ARBA00022722"/>
    </source>
</evidence>
<comment type="catalytic activity">
    <reaction evidence="21">
        <text>DNA(n) + a 2'-deoxyribonucleoside 5'-triphosphate = DNA(n+1) + diphosphate</text>
        <dbReference type="Rhea" id="RHEA:22508"/>
        <dbReference type="Rhea" id="RHEA-COMP:17339"/>
        <dbReference type="Rhea" id="RHEA-COMP:17340"/>
        <dbReference type="ChEBI" id="CHEBI:33019"/>
        <dbReference type="ChEBI" id="CHEBI:61560"/>
        <dbReference type="ChEBI" id="CHEBI:173112"/>
        <dbReference type="EC" id="2.7.7.7"/>
    </reaction>
</comment>
<dbReference type="Proteomes" id="UP000765509">
    <property type="component" value="Unassembled WGS sequence"/>
</dbReference>
<evidence type="ECO:0000256" key="22">
    <source>
        <dbReference type="SAM" id="MobiDB-lite"/>
    </source>
</evidence>
<comment type="catalytic activity">
    <reaction evidence="20">
        <text>DNA(n) + a 2'-deoxyribonucleoside 5'-triphosphate = DNA(n+1) + diphosphate</text>
        <dbReference type="Rhea" id="RHEA:22508"/>
        <dbReference type="Rhea" id="RHEA-COMP:17339"/>
        <dbReference type="Rhea" id="RHEA-COMP:17340"/>
        <dbReference type="ChEBI" id="CHEBI:33019"/>
        <dbReference type="ChEBI" id="CHEBI:61560"/>
        <dbReference type="ChEBI" id="CHEBI:173112"/>
        <dbReference type="EC" id="2.7.7.49"/>
    </reaction>
</comment>
<dbReference type="PANTHER" id="PTHR42648">
    <property type="entry name" value="TRANSPOSASE, PUTATIVE-RELATED"/>
    <property type="match status" value="1"/>
</dbReference>
<keyword evidence="18" id="KW-0917">Virion maturation</keyword>
<accession>A0A9Q3JST7</accession>
<dbReference type="InterPro" id="IPR001584">
    <property type="entry name" value="Integrase_cat-core"/>
</dbReference>
<organism evidence="25 26">
    <name type="scientific">Austropuccinia psidii MF-1</name>
    <dbReference type="NCBI Taxonomy" id="1389203"/>
    <lineage>
        <taxon>Eukaryota</taxon>
        <taxon>Fungi</taxon>
        <taxon>Dikarya</taxon>
        <taxon>Basidiomycota</taxon>
        <taxon>Pucciniomycotina</taxon>
        <taxon>Pucciniomycetes</taxon>
        <taxon>Pucciniales</taxon>
        <taxon>Sphaerophragmiaceae</taxon>
        <taxon>Austropuccinia</taxon>
    </lineage>
</organism>
<keyword evidence="5" id="KW-0808">Transferase</keyword>
<evidence type="ECO:0000256" key="19">
    <source>
        <dbReference type="ARBA" id="ARBA00023172"/>
    </source>
</evidence>
<feature type="compositionally biased region" description="Basic and acidic residues" evidence="22">
    <location>
        <begin position="240"/>
        <end position="263"/>
    </location>
</feature>
<dbReference type="GO" id="GO:0006508">
    <property type="term" value="P:proteolysis"/>
    <property type="evidence" value="ECO:0007669"/>
    <property type="project" value="UniProtKB-KW"/>
</dbReference>
<dbReference type="GO" id="GO:0032196">
    <property type="term" value="P:transposition"/>
    <property type="evidence" value="ECO:0007669"/>
    <property type="project" value="UniProtKB-KW"/>
</dbReference>
<sequence>MNKPSQIVSGTEMDLLLQADKQAEIFHHFSQLAERIRPRLTYDGINFTSWSKSLLHAWRIYYNGEIEYFEENASDDNHLQNLIAISFIKNSIDYNVYDSITSSMTKLDARRIYQAIRRRYNKPSWSSIVHHAKTIFNPTNPLDNIDKYAISVDEAISKIENQIGPLNSEKITTFAIYFSVPLLCDHITAALNTRLATNPHLQVHTEDLLDMIRQINTASPSFDHSTDLARINASFPGHKPKQDNMKSRSSSEPRKPTTDNDHAGKKKKTYDPSRPCYYLGELGHWTPTCPVKIKANESRLKFKQQANVASFDTSPSSESLEALLDSGAAHSVVGDISLFTSMSPTNMNLSVASNHKFMVVGIGRINLRIGNDILEIKDVLYWNTFTSFKKNSRWFLPVSSPSNISAITPTPYNPLVSHDQRHEERADGVDLNLLWHRRMGHLSIRNFNRMMKFNAILVSNLSPFRRLAYVIRVLLQRDAFSRVVVAIPLMDKSEAKIKLQHWIIQFTNVTDNQIKVVRTDNGSEFKNNILDEFLKNRGIIHEFAMPYEHHQNGRIEQTNRTISEIARTILISSNLPAMLWPWAFRHAEWIFN</sequence>
<evidence type="ECO:0000256" key="21">
    <source>
        <dbReference type="ARBA" id="ARBA00049244"/>
    </source>
</evidence>
<dbReference type="GO" id="GO:0046872">
    <property type="term" value="F:metal ion binding"/>
    <property type="evidence" value="ECO:0007669"/>
    <property type="project" value="UniProtKB-KW"/>
</dbReference>
<keyword evidence="26" id="KW-1185">Reference proteome</keyword>
<dbReference type="InterPro" id="IPR039537">
    <property type="entry name" value="Retrotran_Ty1/copia-like"/>
</dbReference>
<dbReference type="PROSITE" id="PS50175">
    <property type="entry name" value="ASP_PROT_RETROV"/>
    <property type="match status" value="1"/>
</dbReference>
<dbReference type="EMBL" id="AVOT02083150">
    <property type="protein sequence ID" value="MBW0568718.1"/>
    <property type="molecule type" value="Genomic_DNA"/>
</dbReference>
<keyword evidence="19" id="KW-0233">DNA recombination</keyword>
<keyword evidence="12" id="KW-0067">ATP-binding</keyword>
<evidence type="ECO:0000256" key="1">
    <source>
        <dbReference type="ARBA" id="ARBA00002180"/>
    </source>
</evidence>
<dbReference type="GO" id="GO:0005634">
    <property type="term" value="C:nucleus"/>
    <property type="evidence" value="ECO:0007669"/>
    <property type="project" value="UniProtKB-ARBA"/>
</dbReference>
<dbReference type="InterPro" id="IPR001969">
    <property type="entry name" value="Aspartic_peptidase_AS"/>
</dbReference>
<comment type="function">
    <text evidence="1">The aspartyl protease (PR) mediates the proteolytic cleavages of the Gag and Gag-Pol polyproteins after assembly of the VLP.</text>
</comment>
<evidence type="ECO:0000256" key="12">
    <source>
        <dbReference type="ARBA" id="ARBA00022840"/>
    </source>
</evidence>
<dbReference type="GO" id="GO:0003887">
    <property type="term" value="F:DNA-directed DNA polymerase activity"/>
    <property type="evidence" value="ECO:0007669"/>
    <property type="project" value="UniProtKB-KW"/>
</dbReference>
<evidence type="ECO:0000256" key="13">
    <source>
        <dbReference type="ARBA" id="ARBA00022842"/>
    </source>
</evidence>
<keyword evidence="7" id="KW-0540">Nuclease</keyword>
<evidence type="ECO:0000256" key="9">
    <source>
        <dbReference type="ARBA" id="ARBA00022741"/>
    </source>
</evidence>
<evidence type="ECO:0000256" key="4">
    <source>
        <dbReference type="ARBA" id="ARBA00022670"/>
    </source>
</evidence>
<evidence type="ECO:0000256" key="18">
    <source>
        <dbReference type="ARBA" id="ARBA00023113"/>
    </source>
</evidence>
<evidence type="ECO:0000256" key="16">
    <source>
        <dbReference type="ARBA" id="ARBA00022918"/>
    </source>
</evidence>
<evidence type="ECO:0000256" key="2">
    <source>
        <dbReference type="ARBA" id="ARBA00022578"/>
    </source>
</evidence>
<keyword evidence="10" id="KW-0255">Endonuclease</keyword>
<dbReference type="SUPFAM" id="SSF53098">
    <property type="entry name" value="Ribonuclease H-like"/>
    <property type="match status" value="1"/>
</dbReference>
<reference evidence="25" key="1">
    <citation type="submission" date="2021-03" db="EMBL/GenBank/DDBJ databases">
        <title>Draft genome sequence of rust myrtle Austropuccinia psidii MF-1, a brazilian biotype.</title>
        <authorList>
            <person name="Quecine M.C."/>
            <person name="Pachon D.M.R."/>
            <person name="Bonatelli M.L."/>
            <person name="Correr F.H."/>
            <person name="Franceschini L.M."/>
            <person name="Leite T.F."/>
            <person name="Margarido G.R.A."/>
            <person name="Almeida C.A."/>
            <person name="Ferrarezi J.A."/>
            <person name="Labate C.A."/>
        </authorList>
    </citation>
    <scope>NUCLEOTIDE SEQUENCE</scope>
    <source>
        <strain evidence="25">MF-1</strain>
    </source>
</reference>
<keyword evidence="6" id="KW-0548">Nucleotidyltransferase</keyword>
<keyword evidence="16" id="KW-0695">RNA-directed DNA polymerase</keyword>
<dbReference type="InterPro" id="IPR036397">
    <property type="entry name" value="RNaseH_sf"/>
</dbReference>
<proteinExistence type="predicted"/>
<dbReference type="GO" id="GO:0006310">
    <property type="term" value="P:DNA recombination"/>
    <property type="evidence" value="ECO:0007669"/>
    <property type="project" value="UniProtKB-KW"/>
</dbReference>
<dbReference type="Gene3D" id="3.30.420.10">
    <property type="entry name" value="Ribonuclease H-like superfamily/Ribonuclease H"/>
    <property type="match status" value="1"/>
</dbReference>
<evidence type="ECO:0000259" key="23">
    <source>
        <dbReference type="PROSITE" id="PS50175"/>
    </source>
</evidence>
<dbReference type="GO" id="GO:0004190">
    <property type="term" value="F:aspartic-type endopeptidase activity"/>
    <property type="evidence" value="ECO:0007669"/>
    <property type="project" value="InterPro"/>
</dbReference>
<evidence type="ECO:0000256" key="5">
    <source>
        <dbReference type="ARBA" id="ARBA00022679"/>
    </source>
</evidence>
<dbReference type="GO" id="GO:0005524">
    <property type="term" value="F:ATP binding"/>
    <property type="evidence" value="ECO:0007669"/>
    <property type="project" value="UniProtKB-KW"/>
</dbReference>
<evidence type="ECO:0000256" key="10">
    <source>
        <dbReference type="ARBA" id="ARBA00022759"/>
    </source>
</evidence>
<name>A0A9Q3JST7_9BASI</name>
<evidence type="ECO:0000256" key="11">
    <source>
        <dbReference type="ARBA" id="ARBA00022801"/>
    </source>
</evidence>
<protein>
    <recommendedName>
        <fullName evidence="27">Integrase catalytic domain-containing protein</fullName>
    </recommendedName>
</protein>
<dbReference type="Pfam" id="PF22936">
    <property type="entry name" value="Pol_BBD"/>
    <property type="match status" value="1"/>
</dbReference>
<dbReference type="AlphaFoldDB" id="A0A9Q3JST7"/>
<dbReference type="GO" id="GO:0003964">
    <property type="term" value="F:RNA-directed DNA polymerase activity"/>
    <property type="evidence" value="ECO:0007669"/>
    <property type="project" value="UniProtKB-KW"/>
</dbReference>
<keyword evidence="17" id="KW-0239">DNA-directed DNA polymerase</keyword>
<dbReference type="PROSITE" id="PS00141">
    <property type="entry name" value="ASP_PROTEASE"/>
    <property type="match status" value="1"/>
</dbReference>
<evidence type="ECO:0008006" key="27">
    <source>
        <dbReference type="Google" id="ProtNLM"/>
    </source>
</evidence>
<evidence type="ECO:0000313" key="26">
    <source>
        <dbReference type="Proteomes" id="UP000765509"/>
    </source>
</evidence>
<feature type="domain" description="Peptidase A2" evidence="23">
    <location>
        <begin position="320"/>
        <end position="363"/>
    </location>
</feature>
<evidence type="ECO:0000256" key="20">
    <source>
        <dbReference type="ARBA" id="ARBA00048173"/>
    </source>
</evidence>
<keyword evidence="2" id="KW-0815">Transposition</keyword>
<keyword evidence="4" id="KW-0645">Protease</keyword>
<evidence type="ECO:0000256" key="6">
    <source>
        <dbReference type="ARBA" id="ARBA00022695"/>
    </source>
</evidence>
<dbReference type="OrthoDB" id="2518964at2759"/>
<dbReference type="InterPro" id="IPR054722">
    <property type="entry name" value="PolX-like_BBD"/>
</dbReference>
<evidence type="ECO:0000256" key="3">
    <source>
        <dbReference type="ARBA" id="ARBA00022612"/>
    </source>
</evidence>
<feature type="region of interest" description="Disordered" evidence="22">
    <location>
        <begin position="232"/>
        <end position="270"/>
    </location>
</feature>
<keyword evidence="13" id="KW-0460">Magnesium</keyword>
<feature type="domain" description="Integrase catalytic" evidence="24">
    <location>
        <begin position="410"/>
        <end position="592"/>
    </location>
</feature>
<evidence type="ECO:0000259" key="24">
    <source>
        <dbReference type="PROSITE" id="PS50994"/>
    </source>
</evidence>
<keyword evidence="3" id="KW-1188">Viral release from host cell</keyword>
<keyword evidence="15" id="KW-0229">DNA integration</keyword>
<evidence type="ECO:0000256" key="8">
    <source>
        <dbReference type="ARBA" id="ARBA00022723"/>
    </source>
</evidence>
<evidence type="ECO:0000256" key="15">
    <source>
        <dbReference type="ARBA" id="ARBA00022908"/>
    </source>
</evidence>